<evidence type="ECO:0000256" key="9">
    <source>
        <dbReference type="ARBA" id="ARBA00023180"/>
    </source>
</evidence>
<evidence type="ECO:0000256" key="2">
    <source>
        <dbReference type="ARBA" id="ARBA00007717"/>
    </source>
</evidence>
<dbReference type="PANTHER" id="PTHR21092:SF0">
    <property type="entry name" value="NICASTRIN"/>
    <property type="match status" value="1"/>
</dbReference>
<evidence type="ECO:0000256" key="10">
    <source>
        <dbReference type="SAM" id="MobiDB-lite"/>
    </source>
</evidence>
<dbReference type="STRING" id="691883.A0A058Z441"/>
<dbReference type="eggNOG" id="KOG2657">
    <property type="taxonomic scope" value="Eukaryota"/>
</dbReference>
<keyword evidence="9" id="KW-0325">Glycoprotein</keyword>
<evidence type="ECO:0000256" key="11">
    <source>
        <dbReference type="SAM" id="Phobius"/>
    </source>
</evidence>
<evidence type="ECO:0000256" key="7">
    <source>
        <dbReference type="ARBA" id="ARBA00022989"/>
    </source>
</evidence>
<dbReference type="InterPro" id="IPR035899">
    <property type="entry name" value="DBL_dom_sf"/>
</dbReference>
<dbReference type="Pfam" id="PF05450">
    <property type="entry name" value="Nicastrin"/>
    <property type="match status" value="2"/>
</dbReference>
<comment type="similarity">
    <text evidence="2">Belongs to the nicastrin family.</text>
</comment>
<dbReference type="InterPro" id="IPR008710">
    <property type="entry name" value="Nicastrin"/>
</dbReference>
<comment type="subcellular location">
    <subcellularLocation>
        <location evidence="1">Membrane</location>
        <topology evidence="1">Single-pass type I membrane protein</topology>
    </subcellularLocation>
</comment>
<evidence type="ECO:0000256" key="4">
    <source>
        <dbReference type="ARBA" id="ARBA00022692"/>
    </source>
</evidence>
<evidence type="ECO:0000259" key="12">
    <source>
        <dbReference type="PROSITE" id="PS50010"/>
    </source>
</evidence>
<dbReference type="PROSITE" id="PS50010">
    <property type="entry name" value="DH_2"/>
    <property type="match status" value="1"/>
</dbReference>
<feature type="compositionally biased region" description="Low complexity" evidence="10">
    <location>
        <begin position="1930"/>
        <end position="1943"/>
    </location>
</feature>
<evidence type="ECO:0000256" key="6">
    <source>
        <dbReference type="ARBA" id="ARBA00022976"/>
    </source>
</evidence>
<dbReference type="GeneID" id="20529045"/>
<dbReference type="Pfam" id="PF18266">
    <property type="entry name" value="Ncstrn_small"/>
    <property type="match status" value="1"/>
</dbReference>
<dbReference type="GO" id="GO:0016485">
    <property type="term" value="P:protein processing"/>
    <property type="evidence" value="ECO:0007669"/>
    <property type="project" value="InterPro"/>
</dbReference>
<feature type="compositionally biased region" description="Low complexity" evidence="10">
    <location>
        <begin position="2081"/>
        <end position="2095"/>
    </location>
</feature>
<gene>
    <name evidence="13" type="ORF">H696_04320</name>
</gene>
<feature type="region of interest" description="Disordered" evidence="10">
    <location>
        <begin position="310"/>
        <end position="341"/>
    </location>
</feature>
<feature type="region of interest" description="Disordered" evidence="10">
    <location>
        <begin position="1856"/>
        <end position="1960"/>
    </location>
</feature>
<evidence type="ECO:0000313" key="13">
    <source>
        <dbReference type="EMBL" id="KCV68901.1"/>
    </source>
</evidence>
<feature type="compositionally biased region" description="Low complexity" evidence="10">
    <location>
        <begin position="2054"/>
        <end position="2067"/>
    </location>
</feature>
<evidence type="ECO:0000256" key="5">
    <source>
        <dbReference type="ARBA" id="ARBA00022729"/>
    </source>
</evidence>
<dbReference type="OrthoDB" id="10265862at2759"/>
<keyword evidence="5" id="KW-0732">Signal</keyword>
<dbReference type="EMBL" id="KB932207">
    <property type="protein sequence ID" value="KCV68901.1"/>
    <property type="molecule type" value="Genomic_DNA"/>
</dbReference>
<keyword evidence="4 11" id="KW-0812">Transmembrane</keyword>
<protein>
    <recommendedName>
        <fullName evidence="3">Nicastrin</fullName>
    </recommendedName>
</protein>
<dbReference type="SUPFAM" id="SSF48065">
    <property type="entry name" value="DBL homology domain (DH-domain)"/>
    <property type="match status" value="1"/>
</dbReference>
<dbReference type="GO" id="GO:0007219">
    <property type="term" value="P:Notch signaling pathway"/>
    <property type="evidence" value="ECO:0007669"/>
    <property type="project" value="UniProtKB-KW"/>
</dbReference>
<feature type="compositionally biased region" description="Low complexity" evidence="10">
    <location>
        <begin position="2111"/>
        <end position="2126"/>
    </location>
</feature>
<name>A0A058Z441_FONAL</name>
<dbReference type="RefSeq" id="XP_009496472.1">
    <property type="nucleotide sequence ID" value="XM_009498197.1"/>
</dbReference>
<dbReference type="GO" id="GO:0005085">
    <property type="term" value="F:guanyl-nucleotide exchange factor activity"/>
    <property type="evidence" value="ECO:0007669"/>
    <property type="project" value="InterPro"/>
</dbReference>
<feature type="compositionally biased region" description="Polar residues" evidence="10">
    <location>
        <begin position="1944"/>
        <end position="1959"/>
    </location>
</feature>
<accession>A0A058Z441</accession>
<feature type="region of interest" description="Disordered" evidence="10">
    <location>
        <begin position="2111"/>
        <end position="2208"/>
    </location>
</feature>
<dbReference type="Gene3D" id="1.20.900.10">
    <property type="entry name" value="Dbl homology (DH) domain"/>
    <property type="match status" value="1"/>
</dbReference>
<feature type="compositionally biased region" description="Polar residues" evidence="10">
    <location>
        <begin position="2038"/>
        <end position="2053"/>
    </location>
</feature>
<evidence type="ECO:0000256" key="1">
    <source>
        <dbReference type="ARBA" id="ARBA00004479"/>
    </source>
</evidence>
<evidence type="ECO:0000256" key="3">
    <source>
        <dbReference type="ARBA" id="ARBA00015303"/>
    </source>
</evidence>
<dbReference type="SMART" id="SM00325">
    <property type="entry name" value="RhoGEF"/>
    <property type="match status" value="1"/>
</dbReference>
<feature type="compositionally biased region" description="Pro residues" evidence="10">
    <location>
        <begin position="2068"/>
        <end position="2080"/>
    </location>
</feature>
<dbReference type="PANTHER" id="PTHR21092">
    <property type="entry name" value="NICASTRIN"/>
    <property type="match status" value="1"/>
</dbReference>
<proteinExistence type="inferred from homology"/>
<dbReference type="InterPro" id="IPR041084">
    <property type="entry name" value="Ncstrn_small"/>
</dbReference>
<feature type="transmembrane region" description="Helical" evidence="11">
    <location>
        <begin position="101"/>
        <end position="122"/>
    </location>
</feature>
<feature type="domain" description="DH" evidence="12">
    <location>
        <begin position="1141"/>
        <end position="1355"/>
    </location>
</feature>
<keyword evidence="7 11" id="KW-1133">Transmembrane helix</keyword>
<dbReference type="InterPro" id="IPR000219">
    <property type="entry name" value="DH_dom"/>
</dbReference>
<evidence type="ECO:0000256" key="8">
    <source>
        <dbReference type="ARBA" id="ARBA00023136"/>
    </source>
</evidence>
<dbReference type="Proteomes" id="UP000030693">
    <property type="component" value="Unassembled WGS sequence"/>
</dbReference>
<keyword evidence="6" id="KW-0914">Notch signaling pathway</keyword>
<dbReference type="Pfam" id="PF00621">
    <property type="entry name" value="RhoGEF"/>
    <property type="match status" value="1"/>
</dbReference>
<dbReference type="GO" id="GO:0005886">
    <property type="term" value="C:plasma membrane"/>
    <property type="evidence" value="ECO:0007669"/>
    <property type="project" value="TreeGrafter"/>
</dbReference>
<evidence type="ECO:0000313" key="14">
    <source>
        <dbReference type="Proteomes" id="UP000030693"/>
    </source>
</evidence>
<keyword evidence="14" id="KW-1185">Reference proteome</keyword>
<sequence>MAHDLLADFMAVKKYGACQTHGDCASTQRCVGQTCMEITSAYHAAYGTGLAESGPGGTFEVLPRDRLPQGVGGTYTESHWDYTSGQVFLKSRTSAREVGELFGGIAIGALSVVLLGLAFNLLSRKLKTESDITAALGVLGAAHAFGEYVRSAGIDTKTFEKDVLFALFDAEAFALAGSSRFAQEIVNFKCDKYPKGTDTTTAEWCESPYRQSLAFRKLSINSLAAHLHLTQLGTASPFPGDPAAGDPADQLPALAQLFAHVHNADIGSDAVKLVELLRKLAVLLPGPADSSSPSASSSLSSSSSSFSEADSSLSTGSVSTSGSGSGSGSAPASASASSSAPAGPGDLPLAVVPAWVPVQRHQPPASTHPFLMYQDTIASVVLSDFHEHYQQTNYHSQLDTAASLANKNAVLRMICDTSTLIARAAFSLATGAADPAAVPAAIQANCTMVNELFDCMTTNISCPLLAKYFTVASDNTRLNYYAGVYRPGFVSSQRFRFHASPSRRPAFHVPWCIVASSADLWCPPPPPHPRLDAQGTGLNFRSSPVPIASLRPHGTDEDEDSLRAILHGARSNAGLNFKGDRLHAIEMRSFMHATGSSGQCLRRKQCDPLGGHSAWAASRPLGPGASKPQSFVLISAALDTNAFFQDQAFGVGSDITAALGVLGAAHAFGEYVRSAGIDTKTFEKDVLFALFDAEAFALAGRPGRHAVRPAILLLAKTLLLALLLAGPAPALGDLIRATGSGAGAPPTKATRDIQKNLHSEIYQETLLDPCVRLLSAEGTFGCHAPSNRNGVLYEANSVADVDLLLQDQDLERAGPFVPILPVSLFSDLAIFERLVSSPRVAGILPSATACAHMQIDRRDSRVTVLQAMSMSDLSGPTSASALADINSRLAKLGFVHDHLPGKPATLPRAASTTDYVPPCHNVGFCKNHQHYFLKDAELGLLCLTLPRETCTLEPADMCAIIRTAGGRSVLPIRADLYKAEKSKSSGSKFRISNYEALINTMLSEFIRHHRLGAVWQEPLARRADSNFRAVRVPLGRLCALFSRLDREYLHRGVSSFDVFLDADSPSVTGHYMTLLNPELQLSPAALVSKKNLLQDHAGSQKKKLPDEEDLQRLAHLQPAEALKALELKLGRQNIQVVCQNVAELLSSERSFLRRVTYAIEHSLPRLETFARGHPDLISTHDVQFIFSGLHRVVQLNRRFLQTFEVATRAFFEEHGAREILQMLFSPEEVARSPVQPVADPASGPAAPTVLSCLSWLAHRLEEYKPYISSIVTSLERLTKRTESSPQLADFLGGLASTEDRLQLKDLLMEPVQRLTRYDMLVSNILQHWDLDSVDFRQLLAIYVQVLRAGRMIDTSTFETKAMTETINIQRRVLDCPPTLISSTRLLLGKVAVNVLDPSDNTHTKCRGMLFLFSDAVMMAFQRSVIAQSSFRMERLCDLKDFSFDLLQSTPGGPVDLVVANFSPNSAGSFLGAMVGQELLDSPAVVSASASSASLVAGSTDSLNTFGGVPMSPGGGEDMYGGGGGGGGSDTASITSINSTFASTGGAAALPPHMAPLSGGGMTSLRRSNSISSVSSQASISSVATVMTMFSSGGSSRSTGVRSSGAEDTFVLQMVGEAHEVDIFVRLLRAMHPYASRTATTHSRLCDDRVARYHVHRLSEVDNFLLDTRSQSLSAMVILSADSDLDTCFKEDLLKEYFSLAVVVIDAQRDTVSYGIRSRIEHALAGDDLTMIRVHCMPTFSEAKRTSAKGAASLPDYAGQPAYDINTFGSSLSRKMLSCQSAIGQSFCSFDLDMTGTYGLMLHNIFSPLFDYASKPRNRLLRSRGRFNTTCFTVLPSTVQGSPLRLFHGQQAHMRVNGLLAGPPPVGTAPASPRPTRSGSTSSSLFRRNSTDCPSTPGGTDDSGRKQFGPAAGHGTDFFASGGPEDPSGIPPTASVTVATTPVSRSLSTSRATPHSSKSRFTGYLDDAAESEIAPPMSIAPGTTPRPAMRIQRLPTPGGGAGGGGGGGPAGVPGSDLGMNPLLPGIRPPPGLTPHRPNRLSQNPPGIPSSLSHVSTVGGTPGSGVAPALPLPGRAPLPPAGAEPGVGEVPPAGAAVAPAPVPVPVVHTAVSASTTTTTTPAMSATGGEQPTDAGIPRKHAGPTGSSPFSEDMMLAPASATSLTSEAEDALSPGEAPATPVRSPSSLPTASGAAGAAESPLPGLADLSLA</sequence>
<feature type="region of interest" description="Disordered" evidence="10">
    <location>
        <begin position="2027"/>
        <end position="2095"/>
    </location>
</feature>
<keyword evidence="8 11" id="KW-0472">Membrane</keyword>
<reference evidence="13" key="1">
    <citation type="submission" date="2013-04" db="EMBL/GenBank/DDBJ databases">
        <title>The Genome Sequence of Fonticula alba ATCC 38817.</title>
        <authorList>
            <consortium name="The Broad Institute Genomics Platform"/>
            <person name="Russ C."/>
            <person name="Cuomo C."/>
            <person name="Burger G."/>
            <person name="Gray M.W."/>
            <person name="Holland P.W.H."/>
            <person name="King N."/>
            <person name="Lang F.B.F."/>
            <person name="Roger A.J."/>
            <person name="Ruiz-Trillo I."/>
            <person name="Brown M."/>
            <person name="Walker B."/>
            <person name="Young S."/>
            <person name="Zeng Q."/>
            <person name="Gargeya S."/>
            <person name="Fitzgerald M."/>
            <person name="Haas B."/>
            <person name="Abouelleil A."/>
            <person name="Allen A.W."/>
            <person name="Alvarado L."/>
            <person name="Arachchi H.M."/>
            <person name="Berlin A.M."/>
            <person name="Chapman S.B."/>
            <person name="Gainer-Dewar J."/>
            <person name="Goldberg J."/>
            <person name="Griggs A."/>
            <person name="Gujja S."/>
            <person name="Hansen M."/>
            <person name="Howarth C."/>
            <person name="Imamovic A."/>
            <person name="Ireland A."/>
            <person name="Larimer J."/>
            <person name="McCowan C."/>
            <person name="Murphy C."/>
            <person name="Pearson M."/>
            <person name="Poon T.W."/>
            <person name="Priest M."/>
            <person name="Roberts A."/>
            <person name="Saif S."/>
            <person name="Shea T."/>
            <person name="Sisk P."/>
            <person name="Sykes S."/>
            <person name="Wortman J."/>
            <person name="Nusbaum C."/>
            <person name="Birren B."/>
        </authorList>
    </citation>
    <scope>NUCLEOTIDE SEQUENCE [LARGE SCALE GENOMIC DNA]</scope>
    <source>
        <strain evidence="13">ATCC 38817</strain>
    </source>
</reference>
<feature type="compositionally biased region" description="Low complexity" evidence="10">
    <location>
        <begin position="1869"/>
        <end position="1887"/>
    </location>
</feature>
<organism evidence="13">
    <name type="scientific">Fonticula alba</name>
    <name type="common">Slime mold</name>
    <dbReference type="NCBI Taxonomy" id="691883"/>
    <lineage>
        <taxon>Eukaryota</taxon>
        <taxon>Rotosphaerida</taxon>
        <taxon>Fonticulaceae</taxon>
        <taxon>Fonticula</taxon>
    </lineage>
</organism>